<dbReference type="NCBIfam" id="TIGR00689">
    <property type="entry name" value="rpiB_lacA_lacB"/>
    <property type="match status" value="1"/>
</dbReference>
<organism evidence="3 4">
    <name type="scientific">Dongia soli</name>
    <dbReference type="NCBI Taxonomy" id="600628"/>
    <lineage>
        <taxon>Bacteria</taxon>
        <taxon>Pseudomonadati</taxon>
        <taxon>Pseudomonadota</taxon>
        <taxon>Alphaproteobacteria</taxon>
        <taxon>Rhodospirillales</taxon>
        <taxon>Dongiaceae</taxon>
        <taxon>Dongia</taxon>
    </lineage>
</organism>
<dbReference type="RefSeq" id="WP_320508273.1">
    <property type="nucleotide sequence ID" value="NZ_JAXCLW010000002.1"/>
</dbReference>
<dbReference type="SUPFAM" id="SSF89623">
    <property type="entry name" value="Ribose/Galactose isomerase RpiB/AlsB"/>
    <property type="match status" value="1"/>
</dbReference>
<keyword evidence="2 3" id="KW-0413">Isomerase</keyword>
<evidence type="ECO:0000313" key="4">
    <source>
        <dbReference type="Proteomes" id="UP001279642"/>
    </source>
</evidence>
<protein>
    <submittedName>
        <fullName evidence="3">Ribose 5-phosphate isomerase B</fullName>
        <ecNumber evidence="3">5.3.1.6</ecNumber>
    </submittedName>
</protein>
<dbReference type="Gene3D" id="3.40.1400.10">
    <property type="entry name" value="Sugar-phosphate isomerase, RpiB/LacA/LacB"/>
    <property type="match status" value="1"/>
</dbReference>
<dbReference type="EC" id="5.3.1.6" evidence="3"/>
<gene>
    <name evidence="3" type="primary">rpiB</name>
    <name evidence="3" type="ORF">SMD27_10285</name>
</gene>
<comment type="caution">
    <text evidence="3">The sequence shown here is derived from an EMBL/GenBank/DDBJ whole genome shotgun (WGS) entry which is preliminary data.</text>
</comment>
<dbReference type="EMBL" id="JAXCLW010000002">
    <property type="protein sequence ID" value="MDY0883232.1"/>
    <property type="molecule type" value="Genomic_DNA"/>
</dbReference>
<dbReference type="PIRSF" id="PIRSF005384">
    <property type="entry name" value="RpiB_LacA_B"/>
    <property type="match status" value="1"/>
</dbReference>
<dbReference type="PANTHER" id="PTHR43732:SF1">
    <property type="entry name" value="RIBOSE 5-PHOSPHATE ISOMERASE"/>
    <property type="match status" value="1"/>
</dbReference>
<dbReference type="InterPro" id="IPR036569">
    <property type="entry name" value="RpiB_LacA_LacB_sf"/>
</dbReference>
<reference evidence="3 4" key="1">
    <citation type="journal article" date="2016" name="Antonie Van Leeuwenhoek">
        <title>Dongia soli sp. nov., isolated from soil from Dokdo, Korea.</title>
        <authorList>
            <person name="Kim D.U."/>
            <person name="Lee H."/>
            <person name="Kim H."/>
            <person name="Kim S.G."/>
            <person name="Ka J.O."/>
        </authorList>
    </citation>
    <scope>NUCLEOTIDE SEQUENCE [LARGE SCALE GENOMIC DNA]</scope>
    <source>
        <strain evidence="3 4">D78</strain>
    </source>
</reference>
<dbReference type="InterPro" id="IPR004785">
    <property type="entry name" value="RpiB"/>
</dbReference>
<dbReference type="PANTHER" id="PTHR43732">
    <property type="entry name" value="RIBOSE 5-PHOSPHATE ISOMERASE-RELATED"/>
    <property type="match status" value="1"/>
</dbReference>
<sequence>MPDRSEAIAIASDHGGFTLKEVLKPELESLGCAVLDLGPASNAPVDYPDFANALAAALGEGRAQRGVLICGSGIGISIAANRHKHIRAALVHDALGARLCRLHNDANVLCLGERLIGVDVAKDCLKVFLTTDFEGGRHQNRVAKLG</sequence>
<dbReference type="NCBIfam" id="TIGR01120">
    <property type="entry name" value="rpiB"/>
    <property type="match status" value="1"/>
</dbReference>
<dbReference type="Proteomes" id="UP001279642">
    <property type="component" value="Unassembled WGS sequence"/>
</dbReference>
<keyword evidence="4" id="KW-1185">Reference proteome</keyword>
<comment type="similarity">
    <text evidence="1">Belongs to the LacAB/RpiB family.</text>
</comment>
<evidence type="ECO:0000313" key="3">
    <source>
        <dbReference type="EMBL" id="MDY0883232.1"/>
    </source>
</evidence>
<dbReference type="NCBIfam" id="NF004051">
    <property type="entry name" value="PRK05571.1"/>
    <property type="match status" value="1"/>
</dbReference>
<dbReference type="InterPro" id="IPR051812">
    <property type="entry name" value="SPI_LacAB/RpiB"/>
</dbReference>
<accession>A0ABU5EAD1</accession>
<dbReference type="Pfam" id="PF02502">
    <property type="entry name" value="LacAB_rpiB"/>
    <property type="match status" value="1"/>
</dbReference>
<dbReference type="InterPro" id="IPR003500">
    <property type="entry name" value="RpiB_LacA_LacB"/>
</dbReference>
<dbReference type="GO" id="GO:0004751">
    <property type="term" value="F:ribose-5-phosphate isomerase activity"/>
    <property type="evidence" value="ECO:0007669"/>
    <property type="project" value="UniProtKB-EC"/>
</dbReference>
<proteinExistence type="inferred from homology"/>
<evidence type="ECO:0000256" key="1">
    <source>
        <dbReference type="ARBA" id="ARBA00008754"/>
    </source>
</evidence>
<evidence type="ECO:0000256" key="2">
    <source>
        <dbReference type="ARBA" id="ARBA00023235"/>
    </source>
</evidence>
<name>A0ABU5EAD1_9PROT</name>